<evidence type="ECO:0000313" key="3">
    <source>
        <dbReference type="Proteomes" id="UP000503540"/>
    </source>
</evidence>
<name>A0A6G9YKE8_9NOCA</name>
<dbReference type="Pfam" id="PF00561">
    <property type="entry name" value="Abhydrolase_1"/>
    <property type="match status" value="1"/>
</dbReference>
<dbReference type="Gene3D" id="3.40.50.1820">
    <property type="entry name" value="alpha/beta hydrolase"/>
    <property type="match status" value="1"/>
</dbReference>
<dbReference type="PANTHER" id="PTHR43798:SF33">
    <property type="entry name" value="HYDROLASE, PUTATIVE (AFU_ORTHOLOGUE AFUA_2G14860)-RELATED"/>
    <property type="match status" value="1"/>
</dbReference>
<dbReference type="InterPro" id="IPR000073">
    <property type="entry name" value="AB_hydrolase_1"/>
</dbReference>
<dbReference type="PANTHER" id="PTHR43798">
    <property type="entry name" value="MONOACYLGLYCEROL LIPASE"/>
    <property type="match status" value="1"/>
</dbReference>
<keyword evidence="2" id="KW-0378">Hydrolase</keyword>
<protein>
    <submittedName>
        <fullName evidence="2">Alpha/beta fold hydrolase</fullName>
    </submittedName>
</protein>
<dbReference type="AlphaFoldDB" id="A0A6G9YKE8"/>
<accession>A0A6G9YKE8</accession>
<sequence>MSTIYKSDAGAAEIQRRYAEGLREWPVPAEYLRVPTRQGETFVIASGPAEAPPVLLLHGSGGNSAMWRGDIASWATHFRVYAIDIIGEPGRSAPTRPPLDSDAMADWLDEVREALGCTGMAIVGISLGGLVAAHYATRNPERVHRLALLCPSGIGRQTMGWVVKALPLRLLGRNGLRRIARLVTGLDGPRYESALDTSVLTFTHYRPRTERLPILPDAALRRLTMPVLIIVGERDVMLDSAETARQAREFIPNATVRVLPGVGHAIVEQTDAVQRFLLDQS</sequence>
<organism evidence="2 3">
    <name type="scientific">Nocardia arthritidis</name>
    <dbReference type="NCBI Taxonomy" id="228602"/>
    <lineage>
        <taxon>Bacteria</taxon>
        <taxon>Bacillati</taxon>
        <taxon>Actinomycetota</taxon>
        <taxon>Actinomycetes</taxon>
        <taxon>Mycobacteriales</taxon>
        <taxon>Nocardiaceae</taxon>
        <taxon>Nocardia</taxon>
    </lineage>
</organism>
<dbReference type="GO" id="GO:0047372">
    <property type="term" value="F:monoacylglycerol lipase activity"/>
    <property type="evidence" value="ECO:0007669"/>
    <property type="project" value="TreeGrafter"/>
</dbReference>
<dbReference type="InterPro" id="IPR050266">
    <property type="entry name" value="AB_hydrolase_sf"/>
</dbReference>
<gene>
    <name evidence="2" type="ORF">F5544_29185</name>
</gene>
<dbReference type="PRINTS" id="PR00111">
    <property type="entry name" value="ABHYDROLASE"/>
</dbReference>
<keyword evidence="3" id="KW-1185">Reference proteome</keyword>
<dbReference type="Proteomes" id="UP000503540">
    <property type="component" value="Chromosome"/>
</dbReference>
<evidence type="ECO:0000313" key="2">
    <source>
        <dbReference type="EMBL" id="QIS13682.1"/>
    </source>
</evidence>
<dbReference type="KEGG" id="nah:F5544_29185"/>
<reference evidence="2 3" key="1">
    <citation type="journal article" date="2019" name="ACS Chem. Biol.">
        <title>Identification and Mobilization of a Cryptic Antibiotic Biosynthesis Gene Locus from a Human-Pathogenic Nocardia Isolate.</title>
        <authorList>
            <person name="Herisse M."/>
            <person name="Ishida K."/>
            <person name="Porter J.L."/>
            <person name="Howden B."/>
            <person name="Hertweck C."/>
            <person name="Stinear T.P."/>
            <person name="Pidot S.J."/>
        </authorList>
    </citation>
    <scope>NUCLEOTIDE SEQUENCE [LARGE SCALE GENOMIC DNA]</scope>
    <source>
        <strain evidence="2 3">AUSMDU00012717</strain>
    </source>
</reference>
<dbReference type="EMBL" id="CP046172">
    <property type="protein sequence ID" value="QIS13682.1"/>
    <property type="molecule type" value="Genomic_DNA"/>
</dbReference>
<dbReference type="SUPFAM" id="SSF53474">
    <property type="entry name" value="alpha/beta-Hydrolases"/>
    <property type="match status" value="1"/>
</dbReference>
<dbReference type="RefSeq" id="WP_167476191.1">
    <property type="nucleotide sequence ID" value="NZ_CP046172.1"/>
</dbReference>
<dbReference type="GO" id="GO:0046464">
    <property type="term" value="P:acylglycerol catabolic process"/>
    <property type="evidence" value="ECO:0007669"/>
    <property type="project" value="TreeGrafter"/>
</dbReference>
<dbReference type="GO" id="GO:0016020">
    <property type="term" value="C:membrane"/>
    <property type="evidence" value="ECO:0007669"/>
    <property type="project" value="TreeGrafter"/>
</dbReference>
<dbReference type="InterPro" id="IPR029058">
    <property type="entry name" value="AB_hydrolase_fold"/>
</dbReference>
<proteinExistence type="predicted"/>
<evidence type="ECO:0000259" key="1">
    <source>
        <dbReference type="Pfam" id="PF00561"/>
    </source>
</evidence>
<feature type="domain" description="AB hydrolase-1" evidence="1">
    <location>
        <begin position="52"/>
        <end position="268"/>
    </location>
</feature>